<reference evidence="2" key="1">
    <citation type="journal article" date="2011" name="MBio">
        <title>Novel metabolic attributes of the genus Cyanothece, comprising a group of unicellular nitrogen-fixing Cyanobacteria.</title>
        <authorList>
            <person name="Bandyopadhyay A."/>
            <person name="Elvitigala T."/>
            <person name="Welsh E."/>
            <person name="Stockel J."/>
            <person name="Liberton M."/>
            <person name="Min H."/>
            <person name="Sherman L.A."/>
            <person name="Pakrasi H.B."/>
        </authorList>
    </citation>
    <scope>NUCLEOTIDE SEQUENCE [LARGE SCALE GENOMIC DNA]</scope>
    <source>
        <strain evidence="2">PCC 7822</strain>
    </source>
</reference>
<dbReference type="eggNOG" id="COG2304">
    <property type="taxonomic scope" value="Bacteria"/>
</dbReference>
<accession>E0U552</accession>
<dbReference type="RefSeq" id="WP_013320441.1">
    <property type="nucleotide sequence ID" value="NC_014501.1"/>
</dbReference>
<proteinExistence type="predicted"/>
<gene>
    <name evidence="1" type="ordered locus">Cyan7822_0285</name>
</gene>
<keyword evidence="2" id="KW-1185">Reference proteome</keyword>
<dbReference type="KEGG" id="cyj:Cyan7822_0285"/>
<evidence type="ECO:0000313" key="1">
    <source>
        <dbReference type="EMBL" id="ADN12331.1"/>
    </source>
</evidence>
<dbReference type="EMBL" id="CP002198">
    <property type="protein sequence ID" value="ADN12331.1"/>
    <property type="molecule type" value="Genomic_DNA"/>
</dbReference>
<dbReference type="STRING" id="497965.Cyan7822_0285"/>
<organism evidence="1 2">
    <name type="scientific">Gloeothece verrucosa (strain PCC 7822)</name>
    <name type="common">Cyanothece sp. (strain PCC 7822)</name>
    <dbReference type="NCBI Taxonomy" id="497965"/>
    <lineage>
        <taxon>Bacteria</taxon>
        <taxon>Bacillati</taxon>
        <taxon>Cyanobacteriota</taxon>
        <taxon>Cyanophyceae</taxon>
        <taxon>Oscillatoriophycideae</taxon>
        <taxon>Chroococcales</taxon>
        <taxon>Aphanothecaceae</taxon>
        <taxon>Gloeothece</taxon>
        <taxon>Gloeothece verrucosa</taxon>
    </lineage>
</organism>
<dbReference type="Proteomes" id="UP000008206">
    <property type="component" value="Chromosome"/>
</dbReference>
<protein>
    <submittedName>
        <fullName evidence="1">Uncharacterized protein</fullName>
    </submittedName>
</protein>
<sequence length="63" mass="7140">MSEHLLQKRDYTIILAKKAATEAASPPGWQQQWKLAEKSIINLAKKCEEFDPDGITLYIASFC</sequence>
<dbReference type="AlphaFoldDB" id="E0U552"/>
<evidence type="ECO:0000313" key="2">
    <source>
        <dbReference type="Proteomes" id="UP000008206"/>
    </source>
</evidence>
<name>E0U552_GLOV7</name>
<dbReference type="HOGENOM" id="CLU_2878366_0_0_3"/>